<dbReference type="RefSeq" id="WP_050822385.1">
    <property type="nucleotide sequence ID" value="NZ_CP125663.1"/>
</dbReference>
<geneLocation type="plasmid" evidence="1">
    <name>pFR260</name>
</geneLocation>
<dbReference type="EMBL" id="KX258624">
    <property type="protein sequence ID" value="AOB42149.1"/>
    <property type="molecule type" value="Genomic_DNA"/>
</dbReference>
<keyword evidence="1" id="KW-0614">Plasmid</keyword>
<dbReference type="AlphaFoldDB" id="A0A1B2RCF6"/>
<evidence type="ECO:0000313" key="1">
    <source>
        <dbReference type="EMBL" id="AOB42149.1"/>
    </source>
</evidence>
<reference evidence="1" key="1">
    <citation type="submission" date="2016-05" db="EMBL/GenBank/DDBJ databases">
        <title>Complete sequence and organization of pFR260, the Bacillus thuringiensis INTA Fr7-4 plasmid harbouring the insecticidal genes.</title>
        <authorList>
            <person name="Navas L.E."/>
            <person name="Amadio A.F."/>
            <person name="Ortiz E.M."/>
            <person name="Sauka D.H."/>
            <person name="Benintende G.B."/>
            <person name="Zandomeni R.O."/>
            <person name="Berretta M.F."/>
        </authorList>
    </citation>
    <scope>NUCLEOTIDE SEQUENCE</scope>
    <source>
        <strain evidence="1">INTA Fr7-4</strain>
        <plasmid evidence="1">pFR260</plasmid>
    </source>
</reference>
<protein>
    <submittedName>
        <fullName evidence="1">Uncharacterized protein</fullName>
    </submittedName>
</protein>
<sequence length="171" mass="19047">MKKTIISVLTATILLGGGSLASAEEKTTNNLTSPLITSQNSYQQLAGNWVVDTFNGPTNMFIAGNTPNDATTAIPKFKLRSNATVSIKGWQETTANGQPPKVWYKLVDTETNRTIDTIEISSEYKQHGTWYYRTFDNTKVTANKNYRVDVVNKSDYGTRIGFDLYNNVYAN</sequence>
<accession>A0A1B2RCF6</accession>
<proteinExistence type="predicted"/>
<organism evidence="1">
    <name type="scientific">Bacillus thuringiensis</name>
    <dbReference type="NCBI Taxonomy" id="1428"/>
    <lineage>
        <taxon>Bacteria</taxon>
        <taxon>Bacillati</taxon>
        <taxon>Bacillota</taxon>
        <taxon>Bacilli</taxon>
        <taxon>Bacillales</taxon>
        <taxon>Bacillaceae</taxon>
        <taxon>Bacillus</taxon>
        <taxon>Bacillus cereus group</taxon>
    </lineage>
</organism>
<gene>
    <name evidence="1" type="ORF">pFR260_052</name>
</gene>
<name>A0A1B2RCF6_BACTU</name>